<evidence type="ECO:0000313" key="1">
    <source>
        <dbReference type="EMBL" id="CAA6810899.1"/>
    </source>
</evidence>
<organism evidence="1">
    <name type="scientific">uncultured Sulfurovum sp</name>
    <dbReference type="NCBI Taxonomy" id="269237"/>
    <lineage>
        <taxon>Bacteria</taxon>
        <taxon>Pseudomonadati</taxon>
        <taxon>Campylobacterota</taxon>
        <taxon>Epsilonproteobacteria</taxon>
        <taxon>Campylobacterales</taxon>
        <taxon>Sulfurovaceae</taxon>
        <taxon>Sulfurovum</taxon>
        <taxon>environmental samples</taxon>
    </lineage>
</organism>
<dbReference type="AlphaFoldDB" id="A0A6S6SQZ1"/>
<protein>
    <submittedName>
        <fullName evidence="1">Uncharacterized protein</fullName>
    </submittedName>
</protein>
<proteinExistence type="predicted"/>
<reference evidence="1" key="1">
    <citation type="submission" date="2020-01" db="EMBL/GenBank/DDBJ databases">
        <authorList>
            <person name="Meier V. D."/>
            <person name="Meier V D."/>
        </authorList>
    </citation>
    <scope>NUCLEOTIDE SEQUENCE</scope>
    <source>
        <strain evidence="1">HLG_WM_MAG_06</strain>
    </source>
</reference>
<name>A0A6S6SQZ1_9BACT</name>
<accession>A0A6S6SQZ1</accession>
<sequence length="177" mass="20712">MNSFITSIEQYDAQTNLYFKSITNENTKNEDTKNKDRKSSLFSKITAESVNVVNIAIVDTLLDSYSLLFDEKSSVNIAFLLFELDYDEEEKNMKFYNQCQAIMNNKNIDKRGIKDKLLIGLHVDKKIELWMSNKRGNSLKKLVTIEKDDKWHLDVKNCKIRVLSSVNSEFFIKNFSW</sequence>
<gene>
    <name evidence="1" type="ORF">HELGO_WM5245</name>
</gene>
<dbReference type="EMBL" id="CACVAP010000061">
    <property type="protein sequence ID" value="CAA6810899.1"/>
    <property type="molecule type" value="Genomic_DNA"/>
</dbReference>